<reference evidence="12 13" key="1">
    <citation type="submission" date="2016-10" db="EMBL/GenBank/DDBJ databases">
        <authorList>
            <person name="Cai Z."/>
        </authorList>
    </citation>
    <scope>NUCLEOTIDE SEQUENCE [LARGE SCALE GENOMIC DNA]</scope>
</reference>
<dbReference type="EMBL" id="FNXT01000852">
    <property type="protein sequence ID" value="SZX68367.1"/>
    <property type="molecule type" value="Genomic_DNA"/>
</dbReference>
<dbReference type="PANTHER" id="PTHR10705:SF0">
    <property type="entry name" value="DOLICHYL-DIPHOSPHOOLIGOSACCHARIDE--PROTEIN GLYCOSYLTRANSFERASE SUBUNIT DAD1"/>
    <property type="match status" value="1"/>
</dbReference>
<protein>
    <recommendedName>
        <fullName evidence="11">Dolichyl-diphosphooligosaccharide--protein glycosyltransferase subunit DAD1</fullName>
        <shortName evidence="11">Oligosaccharyl transferase subunit DAD1</shortName>
    </recommendedName>
</protein>
<evidence type="ECO:0000256" key="11">
    <source>
        <dbReference type="RuleBase" id="RU361136"/>
    </source>
</evidence>
<dbReference type="UniPathway" id="UPA00378"/>
<dbReference type="STRING" id="3088.A0A383VS79"/>
<dbReference type="InterPro" id="IPR003038">
    <property type="entry name" value="DAD/Ost2"/>
</dbReference>
<feature type="transmembrane region" description="Helical" evidence="11">
    <location>
        <begin position="51"/>
        <end position="71"/>
    </location>
</feature>
<dbReference type="OrthoDB" id="445566at2759"/>
<keyword evidence="10 11" id="KW-0472">Membrane</keyword>
<comment type="similarity">
    <text evidence="4 11">Belongs to the DAD/OST2 family.</text>
</comment>
<comment type="subcellular location">
    <subcellularLocation>
        <location evidence="2 11">Endoplasmic reticulum membrane</location>
        <topology evidence="2 11">Multi-pass membrane protein</topology>
    </subcellularLocation>
</comment>
<evidence type="ECO:0000256" key="10">
    <source>
        <dbReference type="ARBA" id="ARBA00023136"/>
    </source>
</evidence>
<keyword evidence="7" id="KW-0053">Apoptosis</keyword>
<dbReference type="PIRSF" id="PIRSF005588">
    <property type="entry name" value="DAD"/>
    <property type="match status" value="1"/>
</dbReference>
<gene>
    <name evidence="12" type="ORF">BQ4739_LOCUS8726</name>
</gene>
<proteinExistence type="inferred from homology"/>
<dbReference type="Proteomes" id="UP000256970">
    <property type="component" value="Unassembled WGS sequence"/>
</dbReference>
<keyword evidence="9 11" id="KW-1133">Transmembrane helix</keyword>
<dbReference type="PANTHER" id="PTHR10705">
    <property type="entry name" value="DOLICHYL-DIPHOSPHOOLIGOSACCHARIDE--PROTEIN GLYCOSYLTRANSFERASE SUBUNIT DAD1"/>
    <property type="match status" value="1"/>
</dbReference>
<evidence type="ECO:0000256" key="3">
    <source>
        <dbReference type="ARBA" id="ARBA00004922"/>
    </source>
</evidence>
<evidence type="ECO:0000256" key="5">
    <source>
        <dbReference type="ARBA" id="ARBA00011157"/>
    </source>
</evidence>
<keyword evidence="8 11" id="KW-0256">Endoplasmic reticulum</keyword>
<dbReference type="Pfam" id="PF02109">
    <property type="entry name" value="DAD"/>
    <property type="match status" value="1"/>
</dbReference>
<feature type="transmembrane region" description="Helical" evidence="11">
    <location>
        <begin position="91"/>
        <end position="109"/>
    </location>
</feature>
<sequence length="110" mass="12221">MSGITELINTFVTEYKKTPAKLKIIDAFMMYALLTAAAQFAYMMLVGTFPFNSFLAGLLCSLAFFSLTASLRMQSDPANKDFEGLSPERAYADYVLANMVLFLAAWNYIG</sequence>
<keyword evidence="6 11" id="KW-0812">Transmembrane</keyword>
<organism evidence="12 13">
    <name type="scientific">Tetradesmus obliquus</name>
    <name type="common">Green alga</name>
    <name type="synonym">Acutodesmus obliquus</name>
    <dbReference type="NCBI Taxonomy" id="3088"/>
    <lineage>
        <taxon>Eukaryota</taxon>
        <taxon>Viridiplantae</taxon>
        <taxon>Chlorophyta</taxon>
        <taxon>core chlorophytes</taxon>
        <taxon>Chlorophyceae</taxon>
        <taxon>CS clade</taxon>
        <taxon>Sphaeropleales</taxon>
        <taxon>Scenedesmaceae</taxon>
        <taxon>Tetradesmus</taxon>
    </lineage>
</organism>
<comment type="function">
    <text evidence="1 11">Subunit of the oligosaccharyl transferase (OST) complex that catalyzes the initial transfer of a defined glycan (Glc(3)Man(9)GlcNAc(2) in eukaryotes) from the lipid carrier dolichol-pyrophosphate to an asparagine residue within an Asn-X-Ser/Thr consensus motif in nascent polypeptide chains, the first step in protein N-glycosylation. N-glycosylation occurs cotranslationally and the complex associates with the Sec61 complex at the channel-forming translocon complex that mediates protein translocation across the endoplasmic reticulum (ER). All subunits are required for a maximal enzyme activity.</text>
</comment>
<name>A0A383VS79_TETOB</name>
<feature type="transmembrane region" description="Helical" evidence="11">
    <location>
        <begin position="24"/>
        <end position="45"/>
    </location>
</feature>
<evidence type="ECO:0000256" key="9">
    <source>
        <dbReference type="ARBA" id="ARBA00022989"/>
    </source>
</evidence>
<comment type="pathway">
    <text evidence="3 11">Protein modification; protein glycosylation.</text>
</comment>
<accession>A0A383VS79</accession>
<comment type="subunit">
    <text evidence="5 11">Component of the oligosaccharyltransferase (OST) complex.</text>
</comment>
<evidence type="ECO:0000313" key="12">
    <source>
        <dbReference type="EMBL" id="SZX68367.1"/>
    </source>
</evidence>
<evidence type="ECO:0000256" key="8">
    <source>
        <dbReference type="ARBA" id="ARBA00022824"/>
    </source>
</evidence>
<dbReference type="GO" id="GO:0006487">
    <property type="term" value="P:protein N-linked glycosylation"/>
    <property type="evidence" value="ECO:0007669"/>
    <property type="project" value="TreeGrafter"/>
</dbReference>
<evidence type="ECO:0000256" key="4">
    <source>
        <dbReference type="ARBA" id="ARBA00009386"/>
    </source>
</evidence>
<evidence type="ECO:0000256" key="6">
    <source>
        <dbReference type="ARBA" id="ARBA00022692"/>
    </source>
</evidence>
<evidence type="ECO:0000313" key="13">
    <source>
        <dbReference type="Proteomes" id="UP000256970"/>
    </source>
</evidence>
<evidence type="ECO:0000256" key="2">
    <source>
        <dbReference type="ARBA" id="ARBA00004477"/>
    </source>
</evidence>
<dbReference type="GO" id="GO:0008250">
    <property type="term" value="C:oligosaccharyltransferase complex"/>
    <property type="evidence" value="ECO:0007669"/>
    <property type="project" value="InterPro"/>
</dbReference>
<evidence type="ECO:0000256" key="7">
    <source>
        <dbReference type="ARBA" id="ARBA00022703"/>
    </source>
</evidence>
<evidence type="ECO:0000256" key="1">
    <source>
        <dbReference type="ARBA" id="ARBA00002791"/>
    </source>
</evidence>
<keyword evidence="13" id="KW-1185">Reference proteome</keyword>
<dbReference type="AlphaFoldDB" id="A0A383VS79"/>